<dbReference type="AlphaFoldDB" id="A0A2I5HJD2"/>
<dbReference type="EMBL" id="CP023345">
    <property type="protein sequence ID" value="ATW55689.1"/>
    <property type="molecule type" value="Genomic_DNA"/>
</dbReference>
<reference evidence="1 2" key="1">
    <citation type="submission" date="2017-09" db="EMBL/GenBank/DDBJ databases">
        <title>Complete genome of Salmonella enterica subsp. diarizonae isolated from stool of a patient with bacterial enteropathy.</title>
        <authorList>
            <person name="Zhou J."/>
            <person name="Chen Q."/>
            <person name="Guo L."/>
            <person name="Fan J."/>
        </authorList>
    </citation>
    <scope>NUCLEOTIDE SEQUENCE [LARGE SCALE GENOMIC DNA]</scope>
    <source>
        <strain evidence="1 2">HZS154</strain>
    </source>
</reference>
<organism evidence="1 2">
    <name type="scientific">Salmonella diarizonae</name>
    <dbReference type="NCBI Taxonomy" id="59204"/>
    <lineage>
        <taxon>Bacteria</taxon>
        <taxon>Pseudomonadati</taxon>
        <taxon>Pseudomonadota</taxon>
        <taxon>Gammaproteobacteria</taxon>
        <taxon>Enterobacterales</taxon>
        <taxon>Enterobacteriaceae</taxon>
        <taxon>Salmonella</taxon>
    </lineage>
</organism>
<evidence type="ECO:0000313" key="1">
    <source>
        <dbReference type="EMBL" id="ATW55689.1"/>
    </source>
</evidence>
<gene>
    <name evidence="1" type="ORF">CNQ75_14900</name>
</gene>
<sequence length="80" mass="9050">MPHHITVPSSNSQDTGGKEVEKIVADGSVPHQCCLMLFVREYAHLAPNHLTEHTRQIDSIFSDDVQNMSHQENKELAENR</sequence>
<dbReference type="Proteomes" id="UP000230639">
    <property type="component" value="Chromosome"/>
</dbReference>
<accession>A0A2I5HJD2</accession>
<protein>
    <submittedName>
        <fullName evidence="1">Uncharacterized protein</fullName>
    </submittedName>
</protein>
<proteinExistence type="predicted"/>
<evidence type="ECO:0000313" key="2">
    <source>
        <dbReference type="Proteomes" id="UP000230639"/>
    </source>
</evidence>
<name>A0A2I5HJD2_SALDZ</name>